<keyword evidence="5 7" id="KW-0173">Coenzyme A biosynthesis</keyword>
<protein>
    <recommendedName>
        <fullName evidence="7 8">Dephospho-CoA kinase</fullName>
        <ecNumber evidence="7 8">2.7.1.24</ecNumber>
    </recommendedName>
    <alternativeName>
        <fullName evidence="7">Dephosphocoenzyme A kinase</fullName>
    </alternativeName>
</protein>
<dbReference type="InterPro" id="IPR027417">
    <property type="entry name" value="P-loop_NTPase"/>
</dbReference>
<dbReference type="PANTHER" id="PTHR21600:SF44">
    <property type="entry name" value="RIBOSOMAL LARGE SUBUNIT PSEUDOURIDINE SYNTHASE D"/>
    <property type="match status" value="1"/>
</dbReference>
<dbReference type="EMBL" id="FNGA01000002">
    <property type="protein sequence ID" value="SDK73535.1"/>
    <property type="molecule type" value="Genomic_DNA"/>
</dbReference>
<dbReference type="Proteomes" id="UP000199053">
    <property type="component" value="Unassembled WGS sequence"/>
</dbReference>
<comment type="similarity">
    <text evidence="2">Belongs to the pseudouridine synthase RluA family.</text>
</comment>
<proteinExistence type="inferred from homology"/>
<evidence type="ECO:0000256" key="2">
    <source>
        <dbReference type="ARBA" id="ARBA00010876"/>
    </source>
</evidence>
<dbReference type="PANTHER" id="PTHR21600">
    <property type="entry name" value="MITOCHONDRIAL RNA PSEUDOURIDINE SYNTHASE"/>
    <property type="match status" value="1"/>
</dbReference>
<evidence type="ECO:0000256" key="8">
    <source>
        <dbReference type="NCBIfam" id="TIGR00152"/>
    </source>
</evidence>
<keyword evidence="7" id="KW-0963">Cytoplasm</keyword>
<sequence length="550" mass="61886">MYNNDSSDEKENTQIWTRDALFSDRNTRLDKFWGTELENDGISRGKAKDWIKAGLAEVDGVLCKKPNYKLAGGEKLTLKGEVENNSLIPEDKPLDIIFNDGRVAVINKPAGLTTHPAPSCPTETLVHRLIHHFPEIQNMDEWRPGIVHRLDKFTSGLIAVALNDHDRLALSAAFAEREVDKTYLAIVHGVPDKDFADINMPIGRHPIHKTKMAVVLKGGRDARSSYEVLWTDPAERASLLRVKIYTGRTHQIRVHMAHIGHPLLGDQVYGSQQHTILKNQSKPLSELASRQMLHAYSLSFNHPETDERLSFTLTPPDDFITLLKELNSSVQRVGLIGMPCCGKSTALKLLSEKGIPVFSADKSVSDTYNKDGAGWEMIRQRFGNKFTETETGNIDKKKVFTAICEDGDIRREIMNIVHPIVQHETALFFQTNATTPLAVAEIPLLLEAGWHTQKLVDVVIGIRCPDSKRTQELREKRGLDPETLATFDSWQWDEKAKMDCCTAIIDNDSGVDELKANTEKVLLLLAEMREAKAKKFDAFLKALFKQEDKH</sequence>
<dbReference type="GO" id="GO:0120159">
    <property type="term" value="F:rRNA pseudouridine synthase activity"/>
    <property type="evidence" value="ECO:0007669"/>
    <property type="project" value="UniProtKB-ARBA"/>
</dbReference>
<dbReference type="SUPFAM" id="SSF55120">
    <property type="entry name" value="Pseudouridine synthase"/>
    <property type="match status" value="1"/>
</dbReference>
<keyword evidence="6" id="KW-0413">Isomerase</keyword>
<evidence type="ECO:0000256" key="6">
    <source>
        <dbReference type="ARBA" id="ARBA00023235"/>
    </source>
</evidence>
<dbReference type="PROSITE" id="PS50889">
    <property type="entry name" value="S4"/>
    <property type="match status" value="1"/>
</dbReference>
<dbReference type="Pfam" id="PF01121">
    <property type="entry name" value="CoaE"/>
    <property type="match status" value="1"/>
</dbReference>
<dbReference type="InterPro" id="IPR050188">
    <property type="entry name" value="RluA_PseudoU_synthase"/>
</dbReference>
<dbReference type="GO" id="GO:0004140">
    <property type="term" value="F:dephospho-CoA kinase activity"/>
    <property type="evidence" value="ECO:0007669"/>
    <property type="project" value="UniProtKB-UniRule"/>
</dbReference>
<evidence type="ECO:0000313" key="12">
    <source>
        <dbReference type="EMBL" id="SDK73535.1"/>
    </source>
</evidence>
<dbReference type="PROSITE" id="PS51219">
    <property type="entry name" value="DPCK"/>
    <property type="match status" value="1"/>
</dbReference>
<keyword evidence="3 7" id="KW-0547">Nucleotide-binding</keyword>
<dbReference type="SUPFAM" id="SSF52540">
    <property type="entry name" value="P-loop containing nucleoside triphosphate hydrolases"/>
    <property type="match status" value="1"/>
</dbReference>
<dbReference type="SMART" id="SM00363">
    <property type="entry name" value="S4"/>
    <property type="match status" value="1"/>
</dbReference>
<dbReference type="InterPro" id="IPR020103">
    <property type="entry name" value="PsdUridine_synth_cat_dom_sf"/>
</dbReference>
<dbReference type="SUPFAM" id="SSF55174">
    <property type="entry name" value="Alpha-L RNA-binding motif"/>
    <property type="match status" value="1"/>
</dbReference>
<comment type="subcellular location">
    <subcellularLocation>
        <location evidence="7">Cytoplasm</location>
    </subcellularLocation>
</comment>
<dbReference type="STRING" id="246191.SAMN05660337_1037"/>
<dbReference type="AlphaFoldDB" id="A0A1G9EBY1"/>
<evidence type="ECO:0000256" key="9">
    <source>
        <dbReference type="PIRSR" id="PIRSR606225-1"/>
    </source>
</evidence>
<comment type="similarity">
    <text evidence="1 7">Belongs to the CoaE family.</text>
</comment>
<evidence type="ECO:0000256" key="1">
    <source>
        <dbReference type="ARBA" id="ARBA00009018"/>
    </source>
</evidence>
<evidence type="ECO:0000256" key="4">
    <source>
        <dbReference type="ARBA" id="ARBA00022840"/>
    </source>
</evidence>
<keyword evidence="4 7" id="KW-0067">ATP-binding</keyword>
<dbReference type="InterPro" id="IPR006145">
    <property type="entry name" value="PsdUridine_synth_RsuA/RluA"/>
</dbReference>
<dbReference type="Gene3D" id="3.30.2350.10">
    <property type="entry name" value="Pseudouridine synthase"/>
    <property type="match status" value="1"/>
</dbReference>
<dbReference type="GO" id="GO:0005737">
    <property type="term" value="C:cytoplasm"/>
    <property type="evidence" value="ECO:0007669"/>
    <property type="project" value="UniProtKB-SubCell"/>
</dbReference>
<dbReference type="NCBIfam" id="TIGR00005">
    <property type="entry name" value="rluA_subfam"/>
    <property type="match status" value="1"/>
</dbReference>
<comment type="catalytic activity">
    <reaction evidence="7">
        <text>3'-dephospho-CoA + ATP = ADP + CoA + H(+)</text>
        <dbReference type="Rhea" id="RHEA:18245"/>
        <dbReference type="ChEBI" id="CHEBI:15378"/>
        <dbReference type="ChEBI" id="CHEBI:30616"/>
        <dbReference type="ChEBI" id="CHEBI:57287"/>
        <dbReference type="ChEBI" id="CHEBI:57328"/>
        <dbReference type="ChEBI" id="CHEBI:456216"/>
        <dbReference type="EC" id="2.7.1.24"/>
    </reaction>
</comment>
<dbReference type="InterPro" id="IPR036986">
    <property type="entry name" value="S4_RNA-bd_sf"/>
</dbReference>
<organism evidence="12 13">
    <name type="scientific">Maridesulfovibrio ferrireducens</name>
    <dbReference type="NCBI Taxonomy" id="246191"/>
    <lineage>
        <taxon>Bacteria</taxon>
        <taxon>Pseudomonadati</taxon>
        <taxon>Thermodesulfobacteriota</taxon>
        <taxon>Desulfovibrionia</taxon>
        <taxon>Desulfovibrionales</taxon>
        <taxon>Desulfovibrionaceae</taxon>
        <taxon>Maridesulfovibrio</taxon>
    </lineage>
</organism>
<dbReference type="RefSeq" id="WP_092158964.1">
    <property type="nucleotide sequence ID" value="NZ_FNGA01000002.1"/>
</dbReference>
<dbReference type="Gene3D" id="3.10.290.10">
    <property type="entry name" value="RNA-binding S4 domain"/>
    <property type="match status" value="1"/>
</dbReference>
<keyword evidence="7" id="KW-0418">Kinase</keyword>
<evidence type="ECO:0000259" key="11">
    <source>
        <dbReference type="SMART" id="SM00363"/>
    </source>
</evidence>
<dbReference type="GO" id="GO:0000455">
    <property type="term" value="P:enzyme-directed rRNA pseudouridine synthesis"/>
    <property type="evidence" value="ECO:0007669"/>
    <property type="project" value="TreeGrafter"/>
</dbReference>
<comment type="function">
    <text evidence="7">Catalyzes the phosphorylation of the 3'-hydroxyl group of dephosphocoenzyme A to form coenzyme A.</text>
</comment>
<dbReference type="GO" id="GO:0005524">
    <property type="term" value="F:ATP binding"/>
    <property type="evidence" value="ECO:0007669"/>
    <property type="project" value="UniProtKB-UniRule"/>
</dbReference>
<dbReference type="HAMAP" id="MF_00376">
    <property type="entry name" value="Dephospho_CoA_kinase"/>
    <property type="match status" value="1"/>
</dbReference>
<dbReference type="InterPro" id="IPR006225">
    <property type="entry name" value="PsdUridine_synth_RluC/D"/>
</dbReference>
<dbReference type="Gene3D" id="3.40.50.300">
    <property type="entry name" value="P-loop containing nucleotide triphosphate hydrolases"/>
    <property type="match status" value="1"/>
</dbReference>
<keyword evidence="13" id="KW-1185">Reference proteome</keyword>
<dbReference type="InterPro" id="IPR001977">
    <property type="entry name" value="Depp_CoAkinase"/>
</dbReference>
<feature type="domain" description="RNA-binding S4" evidence="11">
    <location>
        <begin position="27"/>
        <end position="93"/>
    </location>
</feature>
<dbReference type="InterPro" id="IPR002942">
    <property type="entry name" value="S4_RNA-bd"/>
</dbReference>
<evidence type="ECO:0000256" key="5">
    <source>
        <dbReference type="ARBA" id="ARBA00022993"/>
    </source>
</evidence>
<feature type="active site" evidence="9">
    <location>
        <position position="151"/>
    </location>
</feature>
<name>A0A1G9EBY1_9BACT</name>
<evidence type="ECO:0000313" key="13">
    <source>
        <dbReference type="Proteomes" id="UP000199053"/>
    </source>
</evidence>
<dbReference type="CDD" id="cd02022">
    <property type="entry name" value="DPCK"/>
    <property type="match status" value="1"/>
</dbReference>
<accession>A0A1G9EBY1</accession>
<comment type="pathway">
    <text evidence="7">Cofactor biosynthesis; coenzyme A biosynthesis; CoA from (R)-pantothenate: step 5/5.</text>
</comment>
<gene>
    <name evidence="7" type="primary">coaE</name>
    <name evidence="12" type="ORF">SAMN05660337_1037</name>
</gene>
<dbReference type="CDD" id="cd00165">
    <property type="entry name" value="S4"/>
    <property type="match status" value="1"/>
</dbReference>
<dbReference type="Pfam" id="PF00849">
    <property type="entry name" value="PseudoU_synth_2"/>
    <property type="match status" value="1"/>
</dbReference>
<keyword evidence="10" id="KW-0694">RNA-binding</keyword>
<dbReference type="GO" id="GO:0015937">
    <property type="term" value="P:coenzyme A biosynthetic process"/>
    <property type="evidence" value="ECO:0007669"/>
    <property type="project" value="UniProtKB-UniRule"/>
</dbReference>
<feature type="binding site" evidence="7">
    <location>
        <begin position="340"/>
        <end position="345"/>
    </location>
    <ligand>
        <name>ATP</name>
        <dbReference type="ChEBI" id="CHEBI:30616"/>
    </ligand>
</feature>
<dbReference type="OrthoDB" id="128480at2"/>
<dbReference type="UniPathway" id="UPA00241">
    <property type="reaction ID" value="UER00356"/>
</dbReference>
<evidence type="ECO:0000256" key="10">
    <source>
        <dbReference type="PROSITE-ProRule" id="PRU00182"/>
    </source>
</evidence>
<dbReference type="EC" id="2.7.1.24" evidence="7 8"/>
<dbReference type="NCBIfam" id="TIGR00152">
    <property type="entry name" value="dephospho-CoA kinase"/>
    <property type="match status" value="1"/>
</dbReference>
<evidence type="ECO:0000256" key="3">
    <source>
        <dbReference type="ARBA" id="ARBA00022741"/>
    </source>
</evidence>
<evidence type="ECO:0000256" key="7">
    <source>
        <dbReference type="HAMAP-Rule" id="MF_00376"/>
    </source>
</evidence>
<dbReference type="CDD" id="cd02869">
    <property type="entry name" value="PseudoU_synth_RluA_like"/>
    <property type="match status" value="1"/>
</dbReference>
<keyword evidence="7" id="KW-0808">Transferase</keyword>
<reference evidence="13" key="1">
    <citation type="submission" date="2016-10" db="EMBL/GenBank/DDBJ databases">
        <authorList>
            <person name="Varghese N."/>
            <person name="Submissions S."/>
        </authorList>
    </citation>
    <scope>NUCLEOTIDE SEQUENCE [LARGE SCALE GENOMIC DNA]</scope>
    <source>
        <strain evidence="13">DSM 16995</strain>
    </source>
</reference>
<dbReference type="GO" id="GO:0003723">
    <property type="term" value="F:RNA binding"/>
    <property type="evidence" value="ECO:0007669"/>
    <property type="project" value="UniProtKB-KW"/>
</dbReference>